<keyword evidence="6" id="KW-0067">ATP-binding</keyword>
<dbReference type="FunFam" id="3.40.50.300:FF:002141">
    <property type="entry name" value="Dynein heavy chain"/>
    <property type="match status" value="1"/>
</dbReference>
<evidence type="ECO:0000256" key="4">
    <source>
        <dbReference type="ARBA" id="ARBA00022701"/>
    </source>
</evidence>
<feature type="domain" description="Dynein heavy chain AAA module D4" evidence="13">
    <location>
        <begin position="191"/>
        <end position="398"/>
    </location>
</feature>
<evidence type="ECO:0000313" key="14">
    <source>
        <dbReference type="EMBL" id="CAD1468848.1"/>
    </source>
</evidence>
<keyword evidence="5" id="KW-0547">Nucleotide-binding</keyword>
<keyword evidence="7" id="KW-0243">Dynein</keyword>
<keyword evidence="4" id="KW-0493">Microtubule</keyword>
<feature type="non-terminal residue" evidence="14">
    <location>
        <position position="1"/>
    </location>
</feature>
<keyword evidence="9" id="KW-0969">Cilium</keyword>
<comment type="caution">
    <text evidence="14">The sequence shown here is derived from an EMBL/GenBank/DDBJ whole genome shotgun (WGS) entry which is preliminary data.</text>
</comment>
<dbReference type="OrthoDB" id="424310at2759"/>
<keyword evidence="3" id="KW-0963">Cytoplasm</keyword>
<evidence type="ECO:0000256" key="3">
    <source>
        <dbReference type="ARBA" id="ARBA00022490"/>
    </source>
</evidence>
<dbReference type="EMBL" id="CAJDYZ010001417">
    <property type="protein sequence ID" value="CAD1468848.1"/>
    <property type="molecule type" value="Genomic_DNA"/>
</dbReference>
<dbReference type="SUPFAM" id="SSF52540">
    <property type="entry name" value="P-loop containing nucleoside triphosphate hydrolases"/>
    <property type="match status" value="1"/>
</dbReference>
<keyword evidence="8" id="KW-0175">Coiled coil</keyword>
<dbReference type="Pfam" id="PF12780">
    <property type="entry name" value="AAA_8"/>
    <property type="match status" value="1"/>
</dbReference>
<dbReference type="PANTHER" id="PTHR46961">
    <property type="entry name" value="DYNEIN HEAVY CHAIN 1, AXONEMAL-LIKE PROTEIN"/>
    <property type="match status" value="1"/>
</dbReference>
<reference evidence="14" key="1">
    <citation type="submission" date="2020-07" db="EMBL/GenBank/DDBJ databases">
        <authorList>
            <person name="Nazaruddin N."/>
        </authorList>
    </citation>
    <scope>NUCLEOTIDE SEQUENCE</scope>
</reference>
<dbReference type="GO" id="GO:0045505">
    <property type="term" value="F:dynein intermediate chain binding"/>
    <property type="evidence" value="ECO:0007669"/>
    <property type="project" value="InterPro"/>
</dbReference>
<evidence type="ECO:0000259" key="13">
    <source>
        <dbReference type="Pfam" id="PF12780"/>
    </source>
</evidence>
<accession>A0A6V7GX17</accession>
<dbReference type="AlphaFoldDB" id="A0A6V7GX17"/>
<evidence type="ECO:0000256" key="9">
    <source>
        <dbReference type="ARBA" id="ARBA00023069"/>
    </source>
</evidence>
<keyword evidence="15" id="KW-1185">Reference proteome</keyword>
<dbReference type="InterPro" id="IPR027417">
    <property type="entry name" value="P-loop_NTPase"/>
</dbReference>
<dbReference type="InterPro" id="IPR024317">
    <property type="entry name" value="Dynein_heavy_chain_D4_dom"/>
</dbReference>
<evidence type="ECO:0000256" key="7">
    <source>
        <dbReference type="ARBA" id="ARBA00023017"/>
    </source>
</evidence>
<keyword evidence="11" id="KW-0206">Cytoskeleton</keyword>
<protein>
    <recommendedName>
        <fullName evidence="13">Dynein heavy chain AAA module D4 domain-containing protein</fullName>
    </recommendedName>
</protein>
<name>A0A6V7GX17_9HYME</name>
<evidence type="ECO:0000256" key="11">
    <source>
        <dbReference type="ARBA" id="ARBA00023212"/>
    </source>
</evidence>
<proteinExistence type="inferred from homology"/>
<evidence type="ECO:0000256" key="5">
    <source>
        <dbReference type="ARBA" id="ARBA00022741"/>
    </source>
</evidence>
<keyword evidence="12" id="KW-0966">Cell projection</keyword>
<dbReference type="InterPro" id="IPR026983">
    <property type="entry name" value="DHC"/>
</dbReference>
<dbReference type="GO" id="GO:0030286">
    <property type="term" value="C:dynein complex"/>
    <property type="evidence" value="ECO:0007669"/>
    <property type="project" value="UniProtKB-KW"/>
</dbReference>
<dbReference type="PANTHER" id="PTHR46961:SF8">
    <property type="entry name" value="DYNEIN AXONEMAL HEAVY CHAIN 7"/>
    <property type="match status" value="1"/>
</dbReference>
<dbReference type="Gene3D" id="3.40.50.300">
    <property type="entry name" value="P-loop containing nucleotide triphosphate hydrolases"/>
    <property type="match status" value="2"/>
</dbReference>
<evidence type="ECO:0000256" key="10">
    <source>
        <dbReference type="ARBA" id="ARBA00023175"/>
    </source>
</evidence>
<organism evidence="14 15">
    <name type="scientific">Heterotrigona itama</name>
    <dbReference type="NCBI Taxonomy" id="395501"/>
    <lineage>
        <taxon>Eukaryota</taxon>
        <taxon>Metazoa</taxon>
        <taxon>Ecdysozoa</taxon>
        <taxon>Arthropoda</taxon>
        <taxon>Hexapoda</taxon>
        <taxon>Insecta</taxon>
        <taxon>Pterygota</taxon>
        <taxon>Neoptera</taxon>
        <taxon>Endopterygota</taxon>
        <taxon>Hymenoptera</taxon>
        <taxon>Apocrita</taxon>
        <taxon>Aculeata</taxon>
        <taxon>Apoidea</taxon>
        <taxon>Anthophila</taxon>
        <taxon>Apidae</taxon>
        <taxon>Heterotrigona</taxon>
    </lineage>
</organism>
<dbReference type="GO" id="GO:0005930">
    <property type="term" value="C:axoneme"/>
    <property type="evidence" value="ECO:0007669"/>
    <property type="project" value="UniProtKB-SubCell"/>
</dbReference>
<keyword evidence="10" id="KW-0505">Motor protein</keyword>
<evidence type="ECO:0000256" key="1">
    <source>
        <dbReference type="ARBA" id="ARBA00004430"/>
    </source>
</evidence>
<dbReference type="Proteomes" id="UP000752696">
    <property type="component" value="Unassembled WGS sequence"/>
</dbReference>
<dbReference type="GO" id="GO:0005874">
    <property type="term" value="C:microtubule"/>
    <property type="evidence" value="ECO:0007669"/>
    <property type="project" value="UniProtKB-KW"/>
</dbReference>
<dbReference type="GO" id="GO:0007018">
    <property type="term" value="P:microtubule-based movement"/>
    <property type="evidence" value="ECO:0007669"/>
    <property type="project" value="InterPro"/>
</dbReference>
<comment type="subcellular location">
    <subcellularLocation>
        <location evidence="1">Cytoplasm</location>
        <location evidence="1">Cytoskeleton</location>
        <location evidence="1">Cilium axoneme</location>
    </subcellularLocation>
</comment>
<evidence type="ECO:0000256" key="2">
    <source>
        <dbReference type="ARBA" id="ARBA00008887"/>
    </source>
</evidence>
<comment type="similarity">
    <text evidence="2">Belongs to the dynein heavy chain family.</text>
</comment>
<dbReference type="GO" id="GO:0005524">
    <property type="term" value="F:ATP binding"/>
    <property type="evidence" value="ECO:0007669"/>
    <property type="project" value="UniProtKB-KW"/>
</dbReference>
<gene>
    <name evidence="14" type="ORF">MHI_LOCUS76651</name>
</gene>
<evidence type="ECO:0000256" key="6">
    <source>
        <dbReference type="ARBA" id="ARBA00022840"/>
    </source>
</evidence>
<evidence type="ECO:0000256" key="12">
    <source>
        <dbReference type="ARBA" id="ARBA00023273"/>
    </source>
</evidence>
<evidence type="ECO:0000313" key="15">
    <source>
        <dbReference type="Proteomes" id="UP000752696"/>
    </source>
</evidence>
<dbReference type="Pfam" id="PF12775">
    <property type="entry name" value="AAA_7"/>
    <property type="match status" value="1"/>
</dbReference>
<sequence>MQKFIQKLQLLAAMGPPGGGRNVITNRLLTKFNVINMTFPVEKQIIRIYGSMLDQHFGNFHSENSYPFATSQRNNACQHRFVQQSDQQDVAYASENALSVQSKGHIEGRGVSMGPIFPRDREWFVDQIGEQLGKHFELTFHNVCPEKRCPLFGSFMNAWDIYEDLTDLAAVRTYIENQMDEYNATTGVVRMNLILFRDAVEHICRIVRVISQPRGNMLLIGIGGSGRQSLCRIASYMCELTTFQITVTKHYKLGEFREDLKLLYTKTGVNDKPTTFLFNDTQVVEEQFLEIVNSMLSTGEVANLYKSDELEEIKKKLTKEAVRIRRIPTTEAIYSLLMERARANMHLVVCMSPIGDAFRNRLRQYPSLINCTTIDWFLEWPREALLEVGNKFLMNLNLTLTITGENKAV</sequence>
<dbReference type="GO" id="GO:0051959">
    <property type="term" value="F:dynein light intermediate chain binding"/>
    <property type="evidence" value="ECO:0007669"/>
    <property type="project" value="InterPro"/>
</dbReference>
<evidence type="ECO:0000256" key="8">
    <source>
        <dbReference type="ARBA" id="ARBA00023054"/>
    </source>
</evidence>